<dbReference type="EMBL" id="CP115450">
    <property type="protein sequence ID" value="WBP91062.1"/>
    <property type="molecule type" value="Genomic_DNA"/>
</dbReference>
<evidence type="ECO:0000256" key="3">
    <source>
        <dbReference type="ARBA" id="ARBA00023125"/>
    </source>
</evidence>
<keyword evidence="4" id="KW-0233">DNA recombination</keyword>
<organism evidence="8 9">
    <name type="scientific">Kitasatospora cathayae</name>
    <dbReference type="NCBI Taxonomy" id="3004092"/>
    <lineage>
        <taxon>Bacteria</taxon>
        <taxon>Bacillati</taxon>
        <taxon>Actinomycetota</taxon>
        <taxon>Actinomycetes</taxon>
        <taxon>Kitasatosporales</taxon>
        <taxon>Streptomycetaceae</taxon>
        <taxon>Kitasatospora</taxon>
    </lineage>
</organism>
<dbReference type="InterPro" id="IPR010095">
    <property type="entry name" value="Cas12f1-like_TNB"/>
</dbReference>
<evidence type="ECO:0000256" key="5">
    <source>
        <dbReference type="SAM" id="MobiDB-lite"/>
    </source>
</evidence>
<evidence type="ECO:0000256" key="2">
    <source>
        <dbReference type="ARBA" id="ARBA00022578"/>
    </source>
</evidence>
<evidence type="ECO:0000256" key="1">
    <source>
        <dbReference type="ARBA" id="ARBA00008761"/>
    </source>
</evidence>
<proteinExistence type="inferred from homology"/>
<dbReference type="NCBIfam" id="TIGR01766">
    <property type="entry name" value="IS200/IS605 family accessory protein TnpB-like domain"/>
    <property type="match status" value="1"/>
</dbReference>
<dbReference type="NCBIfam" id="NF040570">
    <property type="entry name" value="guided_TnpB"/>
    <property type="match status" value="1"/>
</dbReference>
<evidence type="ECO:0000313" key="8">
    <source>
        <dbReference type="EMBL" id="WBP91062.1"/>
    </source>
</evidence>
<sequence length="330" mass="35699">MAFCAALVAVVPLSCRESDHGGADRPQVGPGEAPEARLGPVPLVASARGEVRSATVTRQGRHWFVSFLVEDGKQTPERHAMPSTAVGIDRGVKVAATTSDGVFHDRVFATPGETARLRRLQQKQARQKKGSNRRKQTVAAINTITGRIRNRRTDFCAWTANRITERAALVVLEDLRTKNMTASAAGTIEAPGRNVRAKAGLNRAILDKGWHMLELALRNAARYTGSNVVLVNPAYTSQTCNVCKHVDPKNRESQAIFECTACGHTDHADVNAAKNEHQGRRAGGLRAWRPRHRPVCEAPTTGQPHRTGRSPRAARAAGISALQGGEEANV</sequence>
<dbReference type="Proteomes" id="UP001212821">
    <property type="component" value="Chromosome"/>
</dbReference>
<reference evidence="9" key="1">
    <citation type="submission" date="2022-12" db="EMBL/GenBank/DDBJ databases">
        <authorList>
            <person name="Mo P."/>
        </authorList>
    </citation>
    <scope>NUCLEOTIDE SEQUENCE [LARGE SCALE GENOMIC DNA]</scope>
    <source>
        <strain evidence="9">HUAS 3-15</strain>
    </source>
</reference>
<keyword evidence="9" id="KW-1185">Reference proteome</keyword>
<comment type="similarity">
    <text evidence="1">In the C-terminal section; belongs to the transposase 35 family.</text>
</comment>
<feature type="region of interest" description="Disordered" evidence="5">
    <location>
        <begin position="17"/>
        <end position="38"/>
    </location>
</feature>
<keyword evidence="2" id="KW-0815">Transposition</keyword>
<feature type="region of interest" description="Disordered" evidence="5">
    <location>
        <begin position="294"/>
        <end position="330"/>
    </location>
</feature>
<dbReference type="InterPro" id="IPR001959">
    <property type="entry name" value="Transposase"/>
</dbReference>
<accession>A0ABY7QEW0</accession>
<evidence type="ECO:0000256" key="4">
    <source>
        <dbReference type="ARBA" id="ARBA00023172"/>
    </source>
</evidence>
<dbReference type="Pfam" id="PF01385">
    <property type="entry name" value="OrfB_IS605"/>
    <property type="match status" value="1"/>
</dbReference>
<feature type="domain" description="Probable transposase IS891/IS1136/IS1341" evidence="6">
    <location>
        <begin position="73"/>
        <end position="182"/>
    </location>
</feature>
<evidence type="ECO:0000259" key="6">
    <source>
        <dbReference type="Pfam" id="PF01385"/>
    </source>
</evidence>
<feature type="domain" description="Cas12f1-like TNB" evidence="7">
    <location>
        <begin position="210"/>
        <end position="275"/>
    </location>
</feature>
<name>A0ABY7QEW0_9ACTN</name>
<evidence type="ECO:0000313" key="9">
    <source>
        <dbReference type="Proteomes" id="UP001212821"/>
    </source>
</evidence>
<gene>
    <name evidence="8" type="ORF">O1G21_37800</name>
</gene>
<protein>
    <submittedName>
        <fullName evidence="8">Transposase</fullName>
    </submittedName>
</protein>
<dbReference type="RefSeq" id="WP_270150215.1">
    <property type="nucleotide sequence ID" value="NZ_CP115450.1"/>
</dbReference>
<evidence type="ECO:0000259" key="7">
    <source>
        <dbReference type="Pfam" id="PF07282"/>
    </source>
</evidence>
<keyword evidence="3" id="KW-0238">DNA-binding</keyword>
<dbReference type="Pfam" id="PF07282">
    <property type="entry name" value="Cas12f1-like_TNB"/>
    <property type="match status" value="1"/>
</dbReference>